<evidence type="ECO:0000313" key="5">
    <source>
        <dbReference type="Proteomes" id="UP001484239"/>
    </source>
</evidence>
<dbReference type="PANTHER" id="PTHR45138">
    <property type="entry name" value="REGULATORY COMPONENTS OF SENSORY TRANSDUCTION SYSTEM"/>
    <property type="match status" value="1"/>
</dbReference>
<dbReference type="SUPFAM" id="SSF55073">
    <property type="entry name" value="Nucleotide cyclase"/>
    <property type="match status" value="1"/>
</dbReference>
<comment type="catalytic activity">
    <reaction evidence="2">
        <text>2 GTP = 3',3'-c-di-GMP + 2 diphosphate</text>
        <dbReference type="Rhea" id="RHEA:24898"/>
        <dbReference type="ChEBI" id="CHEBI:33019"/>
        <dbReference type="ChEBI" id="CHEBI:37565"/>
        <dbReference type="ChEBI" id="CHEBI:58805"/>
        <dbReference type="EC" id="2.7.7.65"/>
    </reaction>
</comment>
<evidence type="ECO:0000256" key="2">
    <source>
        <dbReference type="ARBA" id="ARBA00034247"/>
    </source>
</evidence>
<protein>
    <recommendedName>
        <fullName evidence="1">diguanylate cyclase</fullName>
        <ecNumber evidence="1">2.7.7.65</ecNumber>
    </recommendedName>
</protein>
<evidence type="ECO:0000259" key="3">
    <source>
        <dbReference type="PROSITE" id="PS50887"/>
    </source>
</evidence>
<dbReference type="PROSITE" id="PS50887">
    <property type="entry name" value="GGDEF"/>
    <property type="match status" value="1"/>
</dbReference>
<dbReference type="PANTHER" id="PTHR45138:SF9">
    <property type="entry name" value="DIGUANYLATE CYCLASE DGCM-RELATED"/>
    <property type="match status" value="1"/>
</dbReference>
<dbReference type="Proteomes" id="UP001484239">
    <property type="component" value="Unassembled WGS sequence"/>
</dbReference>
<dbReference type="EMBL" id="JBBHLI010000001">
    <property type="protein sequence ID" value="MEK9499914.1"/>
    <property type="molecule type" value="Genomic_DNA"/>
</dbReference>
<dbReference type="InterPro" id="IPR003018">
    <property type="entry name" value="GAF"/>
</dbReference>
<accession>A0ABU9E5E0</accession>
<dbReference type="InterPro" id="IPR029016">
    <property type="entry name" value="GAF-like_dom_sf"/>
</dbReference>
<dbReference type="InterPro" id="IPR029787">
    <property type="entry name" value="Nucleotide_cyclase"/>
</dbReference>
<keyword evidence="4" id="KW-0548">Nucleotidyltransferase</keyword>
<proteinExistence type="predicted"/>
<dbReference type="Gene3D" id="3.30.450.40">
    <property type="match status" value="2"/>
</dbReference>
<feature type="domain" description="GGDEF" evidence="3">
    <location>
        <begin position="375"/>
        <end position="504"/>
    </location>
</feature>
<dbReference type="RefSeq" id="WP_405277936.1">
    <property type="nucleotide sequence ID" value="NZ_CP144380.1"/>
</dbReference>
<dbReference type="GO" id="GO:0052621">
    <property type="term" value="F:diguanylate cyclase activity"/>
    <property type="evidence" value="ECO:0007669"/>
    <property type="project" value="UniProtKB-EC"/>
</dbReference>
<dbReference type="NCBIfam" id="TIGR00254">
    <property type="entry name" value="GGDEF"/>
    <property type="match status" value="1"/>
</dbReference>
<dbReference type="EC" id="2.7.7.65" evidence="1"/>
<dbReference type="InterPro" id="IPR043128">
    <property type="entry name" value="Rev_trsase/Diguanyl_cyclase"/>
</dbReference>
<keyword evidence="5" id="KW-1185">Reference proteome</keyword>
<dbReference type="SMART" id="SM00267">
    <property type="entry name" value="GGDEF"/>
    <property type="match status" value="1"/>
</dbReference>
<organism evidence="4 5">
    <name type="scientific">Gaopeijia maritima</name>
    <dbReference type="NCBI Taxonomy" id="3119007"/>
    <lineage>
        <taxon>Bacteria</taxon>
        <taxon>Pseudomonadati</taxon>
        <taxon>Gemmatimonadota</taxon>
        <taxon>Longimicrobiia</taxon>
        <taxon>Gaopeijiales</taxon>
        <taxon>Gaopeijiaceae</taxon>
        <taxon>Gaopeijia</taxon>
    </lineage>
</organism>
<dbReference type="CDD" id="cd01949">
    <property type="entry name" value="GGDEF"/>
    <property type="match status" value="1"/>
</dbReference>
<gene>
    <name evidence="4" type="ORF">WI372_02820</name>
</gene>
<comment type="caution">
    <text evidence="4">The sequence shown here is derived from an EMBL/GenBank/DDBJ whole genome shotgun (WGS) entry which is preliminary data.</text>
</comment>
<evidence type="ECO:0000313" key="4">
    <source>
        <dbReference type="EMBL" id="MEK9499914.1"/>
    </source>
</evidence>
<dbReference type="Pfam" id="PF13185">
    <property type="entry name" value="GAF_2"/>
    <property type="match status" value="2"/>
</dbReference>
<dbReference type="Pfam" id="PF00990">
    <property type="entry name" value="GGDEF"/>
    <property type="match status" value="1"/>
</dbReference>
<sequence length="504" mass="55360">MSSDPVRTAAKPSIADRYRVLLEVGRTLTGTLTHEELYRSIYEETSRVLEADGFYISLFDENRDEATIVFFADRSEVKRTDVTYRGSDSPVLRTGEASLVTDRLETRSLLILGDDATQVTRSGMSAPLRWKGRTLGAVSVQSYQPAAFDEVDLELLQGIADLAAVALENARHVAELDRKRREAEQVEQIGRAMASSLDPQEVLARIIHAVLDLVENARAASVWLIEPDRVARVAASGGSPAPPVGLEAKLRDSPFADVAEQARPVTLDDLRAGPMLPDPLREYVSGGSGVAVPLTVGDEVAGILFCDSPDDRPMGDDEEKILLRLASQASVALGNARLHASVQSLSLTDPLTLLANRRHLRLHLEREVAAARRGRSLHAVLFDLDQFKQFNDTYGHLAGDKALQAFADVLRAENRAMNLVARFGGDEFVSILTDSSEEGIRQYIERVLSRVRRDPVLASGDIEVTWGISVFDAHTMLTPDDVIEAADADFYRRKEKRSRGGHEG</sequence>
<dbReference type="InterPro" id="IPR000160">
    <property type="entry name" value="GGDEF_dom"/>
</dbReference>
<dbReference type="InterPro" id="IPR050469">
    <property type="entry name" value="Diguanylate_Cyclase"/>
</dbReference>
<dbReference type="SMART" id="SM00065">
    <property type="entry name" value="GAF"/>
    <property type="match status" value="2"/>
</dbReference>
<dbReference type="Gene3D" id="3.30.70.270">
    <property type="match status" value="1"/>
</dbReference>
<keyword evidence="4" id="KW-0808">Transferase</keyword>
<reference evidence="4 5" key="1">
    <citation type="submission" date="2024-02" db="EMBL/GenBank/DDBJ databases">
        <title>A novel Gemmatimonadota bacterium.</title>
        <authorList>
            <person name="Du Z.-J."/>
            <person name="Ye Y.-Q."/>
        </authorList>
    </citation>
    <scope>NUCLEOTIDE SEQUENCE [LARGE SCALE GENOMIC DNA]</scope>
    <source>
        <strain evidence="4 5">DH-20</strain>
    </source>
</reference>
<dbReference type="SUPFAM" id="SSF55781">
    <property type="entry name" value="GAF domain-like"/>
    <property type="match status" value="2"/>
</dbReference>
<name>A0ABU9E5E0_9BACT</name>
<evidence type="ECO:0000256" key="1">
    <source>
        <dbReference type="ARBA" id="ARBA00012528"/>
    </source>
</evidence>